<comment type="similarity">
    <text evidence="2">Belongs to the NADH:flavin oxidoreductase/NADH oxidase family.</text>
</comment>
<feature type="domain" description="NADH:flavin oxidoreductase/NADH oxidase N-terminal" evidence="4">
    <location>
        <begin position="4"/>
        <end position="334"/>
    </location>
</feature>
<dbReference type="STRING" id="1166337.SAMN05192580_3108"/>
<dbReference type="Gene3D" id="3.20.20.70">
    <property type="entry name" value="Aldolase class I"/>
    <property type="match status" value="1"/>
</dbReference>
<dbReference type="AlphaFoldDB" id="A0A1I6LQK4"/>
<dbReference type="CDD" id="cd02933">
    <property type="entry name" value="OYE_like_FMN"/>
    <property type="match status" value="1"/>
</dbReference>
<dbReference type="InterPro" id="IPR013785">
    <property type="entry name" value="Aldolase_TIM"/>
</dbReference>
<dbReference type="Pfam" id="PF00724">
    <property type="entry name" value="Oxidored_FMN"/>
    <property type="match status" value="1"/>
</dbReference>
<dbReference type="GO" id="GO:0016628">
    <property type="term" value="F:oxidoreductase activity, acting on the CH-CH group of donors, NAD or NADP as acceptor"/>
    <property type="evidence" value="ECO:0007669"/>
    <property type="project" value="UniProtKB-ARBA"/>
</dbReference>
<evidence type="ECO:0000256" key="1">
    <source>
        <dbReference type="ARBA" id="ARBA00001917"/>
    </source>
</evidence>
<dbReference type="RefSeq" id="WP_093315877.1">
    <property type="nucleotide sequence ID" value="NZ_FOZG01000002.1"/>
</dbReference>
<comment type="cofactor">
    <cofactor evidence="1">
        <name>FMN</name>
        <dbReference type="ChEBI" id="CHEBI:58210"/>
    </cofactor>
</comment>
<gene>
    <name evidence="5" type="ORF">SAMN05192580_3108</name>
</gene>
<evidence type="ECO:0000313" key="6">
    <source>
        <dbReference type="Proteomes" id="UP000198824"/>
    </source>
</evidence>
<dbReference type="InterPro" id="IPR045247">
    <property type="entry name" value="Oye-like"/>
</dbReference>
<reference evidence="5 6" key="1">
    <citation type="submission" date="2016-10" db="EMBL/GenBank/DDBJ databases">
        <authorList>
            <person name="de Groot N.N."/>
        </authorList>
    </citation>
    <scope>NUCLEOTIDE SEQUENCE [LARGE SCALE GENOMIC DNA]</scope>
    <source>
        <strain evidence="5 6">S5-249</strain>
    </source>
</reference>
<dbReference type="EMBL" id="FOZG01000002">
    <property type="protein sequence ID" value="SFS05532.1"/>
    <property type="molecule type" value="Genomic_DNA"/>
</dbReference>
<keyword evidence="3" id="KW-0560">Oxidoreductase</keyword>
<dbReference type="PANTHER" id="PTHR22893">
    <property type="entry name" value="NADH OXIDOREDUCTASE-RELATED"/>
    <property type="match status" value="1"/>
</dbReference>
<protein>
    <submittedName>
        <fullName evidence="5">2,4-dienoyl-CoA reductase</fullName>
    </submittedName>
</protein>
<accession>A0A1I6LQK4</accession>
<organism evidence="5 6">
    <name type="scientific">Sphingomonas jatrophae</name>
    <dbReference type="NCBI Taxonomy" id="1166337"/>
    <lineage>
        <taxon>Bacteria</taxon>
        <taxon>Pseudomonadati</taxon>
        <taxon>Pseudomonadota</taxon>
        <taxon>Alphaproteobacteria</taxon>
        <taxon>Sphingomonadales</taxon>
        <taxon>Sphingomonadaceae</taxon>
        <taxon>Sphingomonas</taxon>
    </lineage>
</organism>
<dbReference type="GO" id="GO:0010181">
    <property type="term" value="F:FMN binding"/>
    <property type="evidence" value="ECO:0007669"/>
    <property type="project" value="InterPro"/>
</dbReference>
<dbReference type="OrthoDB" id="9804454at2"/>
<dbReference type="PANTHER" id="PTHR22893:SF91">
    <property type="entry name" value="NADPH DEHYDROGENASE 2-RELATED"/>
    <property type="match status" value="1"/>
</dbReference>
<sequence>MTGLFDPIRLGAIAAPNRIVMAPMTRARATRDHVPTSMMADYYAQRASAGLILSEAIGISQEGLGWPFAPGLWSDAQTEAWKPVTAAVHDAGGRIAAQLWHMGRIVHPSYLGGAAPVSSSATTAPGKAHIYGGKAPFVEARPLGRAELPRLLDDYARAADNALAAGFDGVQLHAANGYLIDQFLRDNVNLRDDAYGGSIDNRIRLLREVVERLAATVGADRVGVRLSPNGEMQGVNDSAPHDLFPAAAAALSEIGIAYLELREPEPEGTFGKPDTHAVAPAIRAAFNGPLVLNSDYTPERAAAVIAAGEADAIAFGRPYIANPDLVERIAGGVPLAKDDMRTWYSQGAEGYLDYPTAEAVAA</sequence>
<proteinExistence type="inferred from homology"/>
<evidence type="ECO:0000313" key="5">
    <source>
        <dbReference type="EMBL" id="SFS05532.1"/>
    </source>
</evidence>
<dbReference type="InterPro" id="IPR001155">
    <property type="entry name" value="OxRdtase_FMN_N"/>
</dbReference>
<evidence type="ECO:0000256" key="3">
    <source>
        <dbReference type="ARBA" id="ARBA00023002"/>
    </source>
</evidence>
<evidence type="ECO:0000259" key="4">
    <source>
        <dbReference type="Pfam" id="PF00724"/>
    </source>
</evidence>
<evidence type="ECO:0000256" key="2">
    <source>
        <dbReference type="ARBA" id="ARBA00005979"/>
    </source>
</evidence>
<dbReference type="FunFam" id="3.20.20.70:FF:000059">
    <property type="entry name" value="N-ethylmaleimide reductase, FMN-linked"/>
    <property type="match status" value="1"/>
</dbReference>
<keyword evidence="6" id="KW-1185">Reference proteome</keyword>
<name>A0A1I6LQK4_9SPHN</name>
<dbReference type="SUPFAM" id="SSF51395">
    <property type="entry name" value="FMN-linked oxidoreductases"/>
    <property type="match status" value="1"/>
</dbReference>
<dbReference type="Proteomes" id="UP000198824">
    <property type="component" value="Unassembled WGS sequence"/>
</dbReference>
<dbReference type="GO" id="GO:0005829">
    <property type="term" value="C:cytosol"/>
    <property type="evidence" value="ECO:0007669"/>
    <property type="project" value="UniProtKB-ARBA"/>
</dbReference>